<keyword evidence="1" id="KW-0472">Membrane</keyword>
<feature type="transmembrane region" description="Helical" evidence="1">
    <location>
        <begin position="45"/>
        <end position="62"/>
    </location>
</feature>
<comment type="caution">
    <text evidence="2">The sequence shown here is derived from an EMBL/GenBank/DDBJ whole genome shotgun (WGS) entry which is preliminary data.</text>
</comment>
<dbReference type="EMBL" id="JBHUFZ010000019">
    <property type="protein sequence ID" value="MFD1890404.1"/>
    <property type="molecule type" value="Genomic_DNA"/>
</dbReference>
<gene>
    <name evidence="2" type="ORF">ACFSCS_09470</name>
</gene>
<keyword evidence="1" id="KW-1133">Transmembrane helix</keyword>
<dbReference type="Proteomes" id="UP001597326">
    <property type="component" value="Unassembled WGS sequence"/>
</dbReference>
<protein>
    <submittedName>
        <fullName evidence="2">DUF3093 domain-containing protein</fullName>
    </submittedName>
</protein>
<sequence>MAEQSTPVRHRERLHAPLGWWLVAILVALTLVVAVWAYLNIWFGAATALVCLLVIAVGLLGYGHSVVAVDEHGIQAGLAHVEWPWVGQIEVLNAKQSQAALVSHAEARNYLLTRPYVKQMVRITLADPADPHPAWLVSTRHPARFARVAEQVRPR</sequence>
<organism evidence="2 3">
    <name type="scientific">Luteococcus peritonei</name>
    <dbReference type="NCBI Taxonomy" id="88874"/>
    <lineage>
        <taxon>Bacteria</taxon>
        <taxon>Bacillati</taxon>
        <taxon>Actinomycetota</taxon>
        <taxon>Actinomycetes</taxon>
        <taxon>Propionibacteriales</taxon>
        <taxon>Propionibacteriaceae</taxon>
        <taxon>Luteococcus</taxon>
    </lineage>
</organism>
<evidence type="ECO:0000256" key="1">
    <source>
        <dbReference type="SAM" id="Phobius"/>
    </source>
</evidence>
<reference evidence="3" key="1">
    <citation type="journal article" date="2019" name="Int. J. Syst. Evol. Microbiol.">
        <title>The Global Catalogue of Microorganisms (GCM) 10K type strain sequencing project: providing services to taxonomists for standard genome sequencing and annotation.</title>
        <authorList>
            <consortium name="The Broad Institute Genomics Platform"/>
            <consortium name="The Broad Institute Genome Sequencing Center for Infectious Disease"/>
            <person name="Wu L."/>
            <person name="Ma J."/>
        </authorList>
    </citation>
    <scope>NUCLEOTIDE SEQUENCE [LARGE SCALE GENOMIC DNA]</scope>
    <source>
        <strain evidence="3">CAIM 431</strain>
    </source>
</reference>
<feature type="transmembrane region" description="Helical" evidence="1">
    <location>
        <begin position="20"/>
        <end position="39"/>
    </location>
</feature>
<accession>A0ABW4RXG0</accession>
<dbReference type="RefSeq" id="WP_343874738.1">
    <property type="nucleotide sequence ID" value="NZ_BAAAIX010000027.1"/>
</dbReference>
<name>A0ABW4RXG0_9ACTN</name>
<keyword evidence="3" id="KW-1185">Reference proteome</keyword>
<proteinExistence type="predicted"/>
<keyword evidence="1" id="KW-0812">Transmembrane</keyword>
<evidence type="ECO:0000313" key="2">
    <source>
        <dbReference type="EMBL" id="MFD1890404.1"/>
    </source>
</evidence>
<dbReference type="Pfam" id="PF11292">
    <property type="entry name" value="DUF3093"/>
    <property type="match status" value="1"/>
</dbReference>
<evidence type="ECO:0000313" key="3">
    <source>
        <dbReference type="Proteomes" id="UP001597326"/>
    </source>
</evidence>
<dbReference type="InterPro" id="IPR021443">
    <property type="entry name" value="DUF3093"/>
</dbReference>